<dbReference type="OrthoDB" id="9814627at2"/>
<dbReference type="EMBL" id="PCMW01000049">
    <property type="protein sequence ID" value="PDS24022.1"/>
    <property type="molecule type" value="Genomic_DNA"/>
</dbReference>
<reference evidence="1 2" key="1">
    <citation type="submission" date="2017-09" db="EMBL/GenBank/DDBJ databases">
        <title>Whole genomes of Flavobacteriaceae.</title>
        <authorList>
            <person name="Stine C."/>
            <person name="Li C."/>
            <person name="Tadesse D."/>
        </authorList>
    </citation>
    <scope>NUCLEOTIDE SEQUENCE [LARGE SCALE GENOMIC DNA]</scope>
    <source>
        <strain evidence="1 2">ATCC 35036</strain>
    </source>
</reference>
<gene>
    <name evidence="1" type="ORF">B0A77_09380</name>
</gene>
<evidence type="ECO:0000313" key="1">
    <source>
        <dbReference type="EMBL" id="PDS24022.1"/>
    </source>
</evidence>
<organism evidence="1 2">
    <name type="scientific">Flavobacterium branchiophilum</name>
    <dbReference type="NCBI Taxonomy" id="55197"/>
    <lineage>
        <taxon>Bacteria</taxon>
        <taxon>Pseudomonadati</taxon>
        <taxon>Bacteroidota</taxon>
        <taxon>Flavobacteriia</taxon>
        <taxon>Flavobacteriales</taxon>
        <taxon>Flavobacteriaceae</taxon>
        <taxon>Flavobacterium</taxon>
    </lineage>
</organism>
<dbReference type="InterPro" id="IPR006530">
    <property type="entry name" value="YD"/>
</dbReference>
<dbReference type="Gene3D" id="2.180.10.10">
    <property type="entry name" value="RHS repeat-associated core"/>
    <property type="match status" value="1"/>
</dbReference>
<accession>A0A2H3KLI7</accession>
<dbReference type="AlphaFoldDB" id="A0A2H3KLI7"/>
<evidence type="ECO:0000313" key="2">
    <source>
        <dbReference type="Proteomes" id="UP000220828"/>
    </source>
</evidence>
<proteinExistence type="predicted"/>
<name>A0A2H3KLI7_9FLAO</name>
<evidence type="ECO:0008006" key="3">
    <source>
        <dbReference type="Google" id="ProtNLM"/>
    </source>
</evidence>
<protein>
    <recommendedName>
        <fullName evidence="3">YD repeat-containing protein</fullName>
    </recommendedName>
</protein>
<dbReference type="NCBIfam" id="TIGR01643">
    <property type="entry name" value="YD_repeat_2x"/>
    <property type="match status" value="1"/>
</dbReference>
<sequence length="1056" mass="121078">MIKKIFKKIIFIYIYTNFFVIYSQVKFPEAEKLRDFKQVNFSTVNEYSGKSNISIPIVSLKLDELEIPITIDYSMGGIKVDEYSSTVGLGWFLNTNFSVKKNVNGIEDNRMDYGVNANGIGSSKRGFLVEQSNYEKDMPDEYIVTTPTLNTKFILKKDLSITETEKKTSSNIFVNRGLTDSQISNKYGFYIDRNSNPVCGLTTLPYYILDYNSLNNNSPQYNTNCQWKHTNDIDTQGIEINSNGILYKFNNWDHMFTTYLTTEGNQNGGFSSHLGDSYHSNYNISSLFSLKSNKEVKFVYNTVAKMDVNSIKVKTFNKFYPANYQDDTPVYAYMNDVITEMENLYLNNQIRKIESEEMIIEFLYESSRLDLKGLNLVFNESSHNSIISENLLKNILIKDKNNNLINKFNFVYGYFNSGCNQNITKCNRLKLIKIEKFGINDINKEEFIFEYYEDVNLPPLGFGKKDAFGYSNGFGNLSILSEEIKKPKVYLYTDNLNSSNEKSYSSPFYIQEKNPITIFGEDLNSNFEYTRAWSLKSITYPTKGKQEFNYELNSFLWRGKVFFGGGLRIKNINLITNGNIQNVKYNYDGDNNLTSGRLVTCPNYAEFSFCYDLILPNYSDNPNQNFYVTLNSSPTINYTKGNNLGYGKVTVTNINEGKTIKYFETPESKTDYIEIMNQNNTSIGINEYLSEEFINCKSYKTNNDLFRGIAYKTEIYNSMNILIKEIFNNYEIQNLESYNFYPNNFGLISYFYANQIIPPKNTNCNYNYFTNNLSIQNFNILSSKFQIRNVFLKKETETSNFNNNLLSVTKEYEYENLNHNQPTKITTTDSKGVAHINKMFYPSDLANEPYMAELISQNRKDTPIKVVSYLNSTLPADKISEQKTTYAKDATTNNFLLPKSVYAAKFPNNLPNILNVGNLELKVTSDFYDTSGNLTQYTPESGIPVTIIWGYNKTQPIAKIENATNAQVAAALGVANISSLTEANLPAIDALRNSSNTAIQKAMITTYTHKPLIGVSTITDPKGDVMRYNYDTFGRLQNVTDKNGNKLSENEYHYKP</sequence>
<dbReference type="Proteomes" id="UP000220828">
    <property type="component" value="Unassembled WGS sequence"/>
</dbReference>
<comment type="caution">
    <text evidence="1">The sequence shown here is derived from an EMBL/GenBank/DDBJ whole genome shotgun (WGS) entry which is preliminary data.</text>
</comment>